<dbReference type="InterPro" id="IPR045073">
    <property type="entry name" value="Omega/Tau-like"/>
</dbReference>
<dbReference type="PANTHER" id="PTHR11260:SF615">
    <property type="entry name" value="GLUTATHIONE S-TRANSFERASE U17"/>
    <property type="match status" value="1"/>
</dbReference>
<sequence length="200" mass="22964">MAGSRSEEVKVLSGWTNLFVMRPRIALNINSVEYDFLEETFRSKSDFLLKSNPIYKKILVMIQALSRHSSITILSLNNSSISTRRSGKSENQERDGIFLRVPYVIQSKSSSAILMHEMSQRGLFCSRRDFWDIVKAVVEAEHNFSEWNLKKTQMELDFRRKLRKVVDGISAFENRKVSGGEHSKGSIKFGSRHFSVIPTV</sequence>
<dbReference type="GO" id="GO:0006749">
    <property type="term" value="P:glutathione metabolic process"/>
    <property type="evidence" value="ECO:0007669"/>
    <property type="project" value="TreeGrafter"/>
</dbReference>
<dbReference type="Gene3D" id="3.40.30.10">
    <property type="entry name" value="Glutaredoxin"/>
    <property type="match status" value="1"/>
</dbReference>
<comment type="caution">
    <text evidence="2">The sequence shown here is derived from an EMBL/GenBank/DDBJ whole genome shotgun (WGS) entry which is preliminary data.</text>
</comment>
<comment type="function">
    <text evidence="1">Is involved in the conjugation of reduced glutathione to a wide number of exogenous and endogenous hydrophobic electrophiles.</text>
</comment>
<comment type="subcellular location">
    <subcellularLocation>
        <location evidence="1">Cytoplasm</location>
        <location evidence="1">Cytosol</location>
    </subcellularLocation>
</comment>
<evidence type="ECO:0000256" key="1">
    <source>
        <dbReference type="RuleBase" id="RU369102"/>
    </source>
</evidence>
<dbReference type="EC" id="2.5.1.18" evidence="1"/>
<gene>
    <name evidence="2" type="ORF">MKW98_028672</name>
</gene>
<feature type="non-terminal residue" evidence="2">
    <location>
        <position position="200"/>
    </location>
</feature>
<proteinExistence type="inferred from homology"/>
<reference evidence="2" key="1">
    <citation type="submission" date="2022-04" db="EMBL/GenBank/DDBJ databases">
        <title>A functionally conserved STORR gene fusion in Papaver species that diverged 16.8 million years ago.</title>
        <authorList>
            <person name="Catania T."/>
        </authorList>
    </citation>
    <scope>NUCLEOTIDE SEQUENCE</scope>
    <source>
        <strain evidence="2">S-188037</strain>
    </source>
</reference>
<dbReference type="GO" id="GO:0005829">
    <property type="term" value="C:cytosol"/>
    <property type="evidence" value="ECO:0007669"/>
    <property type="project" value="UniProtKB-SubCell"/>
</dbReference>
<dbReference type="AlphaFoldDB" id="A0AAD4S3M8"/>
<keyword evidence="1" id="KW-0808">Transferase</keyword>
<evidence type="ECO:0000313" key="2">
    <source>
        <dbReference type="EMBL" id="KAI3858939.1"/>
    </source>
</evidence>
<evidence type="ECO:0000313" key="3">
    <source>
        <dbReference type="Proteomes" id="UP001202328"/>
    </source>
</evidence>
<keyword evidence="1" id="KW-0963">Cytoplasm</keyword>
<name>A0AAD4S3M8_9MAGN</name>
<organism evidence="2 3">
    <name type="scientific">Papaver atlanticum</name>
    <dbReference type="NCBI Taxonomy" id="357466"/>
    <lineage>
        <taxon>Eukaryota</taxon>
        <taxon>Viridiplantae</taxon>
        <taxon>Streptophyta</taxon>
        <taxon>Embryophyta</taxon>
        <taxon>Tracheophyta</taxon>
        <taxon>Spermatophyta</taxon>
        <taxon>Magnoliopsida</taxon>
        <taxon>Ranunculales</taxon>
        <taxon>Papaveraceae</taxon>
        <taxon>Papaveroideae</taxon>
        <taxon>Papaver</taxon>
    </lineage>
</organism>
<keyword evidence="3" id="KW-1185">Reference proteome</keyword>
<protein>
    <recommendedName>
        <fullName evidence="1">Glutathione S-transferase</fullName>
        <ecNumber evidence="1">2.5.1.18</ecNumber>
    </recommendedName>
</protein>
<dbReference type="GO" id="GO:0004364">
    <property type="term" value="F:glutathione transferase activity"/>
    <property type="evidence" value="ECO:0007669"/>
    <property type="project" value="UniProtKB-UniRule"/>
</dbReference>
<dbReference type="PANTHER" id="PTHR11260">
    <property type="entry name" value="GLUTATHIONE S-TRANSFERASE, GST, SUPERFAMILY, GST DOMAIN CONTAINING"/>
    <property type="match status" value="1"/>
</dbReference>
<accession>A0AAD4S3M8</accession>
<comment type="catalytic activity">
    <reaction evidence="1">
        <text>RX + glutathione = an S-substituted glutathione + a halide anion + H(+)</text>
        <dbReference type="Rhea" id="RHEA:16437"/>
        <dbReference type="ChEBI" id="CHEBI:15378"/>
        <dbReference type="ChEBI" id="CHEBI:16042"/>
        <dbReference type="ChEBI" id="CHEBI:17792"/>
        <dbReference type="ChEBI" id="CHEBI:57925"/>
        <dbReference type="ChEBI" id="CHEBI:90779"/>
        <dbReference type="EC" id="2.5.1.18"/>
    </reaction>
</comment>
<dbReference type="EMBL" id="JAJJMB010014681">
    <property type="protein sequence ID" value="KAI3858939.1"/>
    <property type="molecule type" value="Genomic_DNA"/>
</dbReference>
<dbReference type="Proteomes" id="UP001202328">
    <property type="component" value="Unassembled WGS sequence"/>
</dbReference>
<comment type="similarity">
    <text evidence="1">Belongs to the GST superfamily.</text>
</comment>